<evidence type="ECO:0000313" key="10">
    <source>
        <dbReference type="Proteomes" id="UP001470230"/>
    </source>
</evidence>
<evidence type="ECO:0000256" key="3">
    <source>
        <dbReference type="ARBA" id="ARBA00006376"/>
    </source>
</evidence>
<dbReference type="PANTHER" id="PTHR11680">
    <property type="entry name" value="SERINE HYDROXYMETHYLTRANSFERASE"/>
    <property type="match status" value="1"/>
</dbReference>
<dbReference type="CDD" id="cd00378">
    <property type="entry name" value="SHMT"/>
    <property type="match status" value="1"/>
</dbReference>
<proteinExistence type="inferred from homology"/>
<dbReference type="InterPro" id="IPR019798">
    <property type="entry name" value="Ser_HO-MeTrfase_PLP_BS"/>
</dbReference>
<dbReference type="SUPFAM" id="SSF53383">
    <property type="entry name" value="PLP-dependent transferases"/>
    <property type="match status" value="1"/>
</dbReference>
<dbReference type="InterPro" id="IPR049943">
    <property type="entry name" value="Ser_HO-MeTrfase-like"/>
</dbReference>
<name>A0ABR2HNG8_9EUKA</name>
<accession>A0ABR2HNG8</accession>
<keyword evidence="4 7" id="KW-0554">One-carbon metabolism</keyword>
<dbReference type="PROSITE" id="PS00096">
    <property type="entry name" value="SHMT"/>
    <property type="match status" value="1"/>
</dbReference>
<dbReference type="InterPro" id="IPR015421">
    <property type="entry name" value="PyrdxlP-dep_Trfase_major"/>
</dbReference>
<dbReference type="Proteomes" id="UP001470230">
    <property type="component" value="Unassembled WGS sequence"/>
</dbReference>
<evidence type="ECO:0000313" key="9">
    <source>
        <dbReference type="EMBL" id="KAK8850080.1"/>
    </source>
</evidence>
<comment type="pathway">
    <text evidence="2 7">One-carbon metabolism; tetrahydrofolate interconversion.</text>
</comment>
<comment type="caution">
    <text evidence="9">The sequence shown here is derived from an EMBL/GenBank/DDBJ whole genome shotgun (WGS) entry which is preliminary data.</text>
</comment>
<comment type="function">
    <text evidence="7">Interconversion of serine and glycine.</text>
</comment>
<feature type="domain" description="Serine hydroxymethyltransferase-like" evidence="8">
    <location>
        <begin position="5"/>
        <end position="383"/>
    </location>
</feature>
<comment type="similarity">
    <text evidence="3 7">Belongs to the SHMT family.</text>
</comment>
<reference evidence="9 10" key="1">
    <citation type="submission" date="2024-04" db="EMBL/GenBank/DDBJ databases">
        <title>Tritrichomonas musculus Genome.</title>
        <authorList>
            <person name="Alves-Ferreira E."/>
            <person name="Grigg M."/>
            <person name="Lorenzi H."/>
            <person name="Galac M."/>
        </authorList>
    </citation>
    <scope>NUCLEOTIDE SEQUENCE [LARGE SCALE GENOMIC DNA]</scope>
    <source>
        <strain evidence="9 10">EAF2021</strain>
    </source>
</reference>
<evidence type="ECO:0000256" key="1">
    <source>
        <dbReference type="ARBA" id="ARBA00001933"/>
    </source>
</evidence>
<dbReference type="Gene3D" id="3.40.640.10">
    <property type="entry name" value="Type I PLP-dependent aspartate aminotransferase-like (Major domain)"/>
    <property type="match status" value="1"/>
</dbReference>
<sequence length="414" mass="45434">MSQDLQHVDPEIAAIIASERQRQEEHLELIASENYTSPAVIRAVGSILTNKYAEGYPQKRYYGGCTFVDQVESLAIERAKALFHCEHVNVQPHSGTQANVAVYLSCLNPGDPILTMSLECGGHLTHGYSKNISGMLYHTTHYGVHPETEYIDYDALEKFAQTVQPKLVTIGASAYSRTIDFERVADIAHRHGALIMADIAHIAELVAAGLHPSPVPFADFVTTTTHKTLRGPRGGMIMCKEAFAKRIDSALFPGTQGGPLMHVIAGKAVCFKEALSPEFRTYQGQILKNTRTLCSAIQQRGYRIVSGGTDNHLFLVDLRSTLPDVSGKEAQFALEQANITLNKNTVPGETRSPFQASGLRIGTPAITTRGMKESEMLQIAELIDTVLRHLHDESVIASTREPVVALTKQFPLPY</sequence>
<dbReference type="Pfam" id="PF00464">
    <property type="entry name" value="SHMT"/>
    <property type="match status" value="1"/>
</dbReference>
<dbReference type="HAMAP" id="MF_00051">
    <property type="entry name" value="SHMT"/>
    <property type="match status" value="1"/>
</dbReference>
<evidence type="ECO:0000256" key="2">
    <source>
        <dbReference type="ARBA" id="ARBA00004777"/>
    </source>
</evidence>
<keyword evidence="6 7" id="KW-0663">Pyridoxal phosphate</keyword>
<dbReference type="InterPro" id="IPR015422">
    <property type="entry name" value="PyrdxlP-dep_Trfase_small"/>
</dbReference>
<keyword evidence="5 7" id="KW-0808">Transferase</keyword>
<dbReference type="NCBIfam" id="NF000586">
    <property type="entry name" value="PRK00011.1"/>
    <property type="match status" value="1"/>
</dbReference>
<evidence type="ECO:0000256" key="7">
    <source>
        <dbReference type="RuleBase" id="RU000585"/>
    </source>
</evidence>
<dbReference type="InterPro" id="IPR015424">
    <property type="entry name" value="PyrdxlP-dep_Trfase"/>
</dbReference>
<gene>
    <name evidence="9" type="ORF">M9Y10_018191</name>
</gene>
<comment type="catalytic activity">
    <reaction evidence="7">
        <text>(6R)-5,10-methylene-5,6,7,8-tetrahydrofolate + glycine + H2O = (6S)-5,6,7,8-tetrahydrofolate + L-serine</text>
        <dbReference type="Rhea" id="RHEA:15481"/>
        <dbReference type="ChEBI" id="CHEBI:15377"/>
        <dbReference type="ChEBI" id="CHEBI:15636"/>
        <dbReference type="ChEBI" id="CHEBI:33384"/>
        <dbReference type="ChEBI" id="CHEBI:57305"/>
        <dbReference type="ChEBI" id="CHEBI:57453"/>
        <dbReference type="EC" id="2.1.2.1"/>
    </reaction>
</comment>
<dbReference type="PANTHER" id="PTHR11680:SF35">
    <property type="entry name" value="SERINE HYDROXYMETHYLTRANSFERASE 1"/>
    <property type="match status" value="1"/>
</dbReference>
<dbReference type="InterPro" id="IPR039429">
    <property type="entry name" value="SHMT-like_dom"/>
</dbReference>
<organism evidence="9 10">
    <name type="scientific">Tritrichomonas musculus</name>
    <dbReference type="NCBI Taxonomy" id="1915356"/>
    <lineage>
        <taxon>Eukaryota</taxon>
        <taxon>Metamonada</taxon>
        <taxon>Parabasalia</taxon>
        <taxon>Tritrichomonadida</taxon>
        <taxon>Tritrichomonadidae</taxon>
        <taxon>Tritrichomonas</taxon>
    </lineage>
</organism>
<dbReference type="PIRSF" id="PIRSF000412">
    <property type="entry name" value="SHMT"/>
    <property type="match status" value="1"/>
</dbReference>
<keyword evidence="10" id="KW-1185">Reference proteome</keyword>
<comment type="cofactor">
    <cofactor evidence="1 7">
        <name>pyridoxal 5'-phosphate</name>
        <dbReference type="ChEBI" id="CHEBI:597326"/>
    </cofactor>
</comment>
<evidence type="ECO:0000256" key="4">
    <source>
        <dbReference type="ARBA" id="ARBA00022563"/>
    </source>
</evidence>
<protein>
    <recommendedName>
        <fullName evidence="7">Serine hydroxymethyltransferase</fullName>
        <ecNumber evidence="7">2.1.2.1</ecNumber>
    </recommendedName>
</protein>
<dbReference type="EMBL" id="JAPFFF010000024">
    <property type="protein sequence ID" value="KAK8850080.1"/>
    <property type="molecule type" value="Genomic_DNA"/>
</dbReference>
<evidence type="ECO:0000256" key="6">
    <source>
        <dbReference type="ARBA" id="ARBA00022898"/>
    </source>
</evidence>
<evidence type="ECO:0000259" key="8">
    <source>
        <dbReference type="Pfam" id="PF00464"/>
    </source>
</evidence>
<dbReference type="Gene3D" id="3.90.1150.10">
    <property type="entry name" value="Aspartate Aminotransferase, domain 1"/>
    <property type="match status" value="1"/>
</dbReference>
<evidence type="ECO:0000256" key="5">
    <source>
        <dbReference type="ARBA" id="ARBA00022679"/>
    </source>
</evidence>
<dbReference type="InterPro" id="IPR001085">
    <property type="entry name" value="Ser_HO-MeTrfase"/>
</dbReference>
<dbReference type="EC" id="2.1.2.1" evidence="7"/>